<comment type="caution">
    <text evidence="2">The sequence shown here is derived from an EMBL/GenBank/DDBJ whole genome shotgun (WGS) entry which is preliminary data.</text>
</comment>
<organism evidence="2 3">
    <name type="scientific">Pseudoalteromonas phenolica</name>
    <dbReference type="NCBI Taxonomy" id="161398"/>
    <lineage>
        <taxon>Bacteria</taxon>
        <taxon>Pseudomonadati</taxon>
        <taxon>Pseudomonadota</taxon>
        <taxon>Gammaproteobacteria</taxon>
        <taxon>Alteromonadales</taxon>
        <taxon>Pseudoalteromonadaceae</taxon>
        <taxon>Pseudoalteromonas</taxon>
    </lineage>
</organism>
<protein>
    <submittedName>
        <fullName evidence="2">Uncharacterized protein</fullName>
    </submittedName>
</protein>
<feature type="chain" id="PRO_5024397153" evidence="1">
    <location>
        <begin position="20"/>
        <end position="106"/>
    </location>
</feature>
<evidence type="ECO:0000256" key="1">
    <source>
        <dbReference type="SAM" id="SignalP"/>
    </source>
</evidence>
<dbReference type="Proteomes" id="UP000307362">
    <property type="component" value="Unassembled WGS sequence"/>
</dbReference>
<sequence length="106" mass="11521">MNKWTVLLFFLPFLSVAYTQDTGKITDIFVSQNGSLAIKINSGKQGIPNAAKKFSCTSGSGWVGLSNPHSIIVSAIMTAKTTQEEVVVTIDGCEGGWFKIKDMYIK</sequence>
<name>A0A5S3YTP5_9GAMM</name>
<evidence type="ECO:0000313" key="3">
    <source>
        <dbReference type="Proteomes" id="UP000307362"/>
    </source>
</evidence>
<keyword evidence="1" id="KW-0732">Signal</keyword>
<gene>
    <name evidence="2" type="ORF">CWB73_12515</name>
</gene>
<dbReference type="AlphaFoldDB" id="A0A5S3YTP5"/>
<dbReference type="EMBL" id="PNCM01000025">
    <property type="protein sequence ID" value="TMP79924.1"/>
    <property type="molecule type" value="Genomic_DNA"/>
</dbReference>
<evidence type="ECO:0000313" key="2">
    <source>
        <dbReference type="EMBL" id="TMP79924.1"/>
    </source>
</evidence>
<dbReference type="RefSeq" id="WP_138567883.1">
    <property type="nucleotide sequence ID" value="NZ_PNCM01000025.1"/>
</dbReference>
<accession>A0A5S3YTP5</accession>
<proteinExistence type="predicted"/>
<dbReference type="OrthoDB" id="9803742at2"/>
<feature type="signal peptide" evidence="1">
    <location>
        <begin position="1"/>
        <end position="19"/>
    </location>
</feature>
<reference evidence="2 3" key="1">
    <citation type="submission" date="2017-12" db="EMBL/GenBank/DDBJ databases">
        <authorList>
            <person name="Paulsen S."/>
            <person name="Gram L.K."/>
        </authorList>
    </citation>
    <scope>NUCLEOTIDE SEQUENCE [LARGE SCALE GENOMIC DNA]</scope>
    <source>
        <strain evidence="2 3">S1189</strain>
    </source>
</reference>
<reference evidence="3" key="2">
    <citation type="submission" date="2019-06" db="EMBL/GenBank/DDBJ databases">
        <title>Co-occurence of chitin degradation, pigmentation and bioactivity in marine Pseudoalteromonas.</title>
        <authorList>
            <person name="Sonnenschein E.C."/>
            <person name="Bech P.K."/>
        </authorList>
    </citation>
    <scope>NUCLEOTIDE SEQUENCE [LARGE SCALE GENOMIC DNA]</scope>
    <source>
        <strain evidence="3">S1189</strain>
    </source>
</reference>